<feature type="transmembrane region" description="Helical" evidence="1">
    <location>
        <begin position="121"/>
        <end position="142"/>
    </location>
</feature>
<dbReference type="Pfam" id="PF20152">
    <property type="entry name" value="DUF6534"/>
    <property type="match status" value="1"/>
</dbReference>
<feature type="transmembrane region" description="Helical" evidence="1">
    <location>
        <begin position="18"/>
        <end position="38"/>
    </location>
</feature>
<evidence type="ECO:0000313" key="4">
    <source>
        <dbReference type="EMBL" id="KZV85442.1"/>
    </source>
</evidence>
<dbReference type="EMBL" id="KV426596">
    <property type="protein sequence ID" value="KZV79541.1"/>
    <property type="molecule type" value="Genomic_DNA"/>
</dbReference>
<keyword evidence="1" id="KW-1133">Transmembrane helix</keyword>
<dbReference type="OrthoDB" id="2745105at2759"/>
<dbReference type="EMBL" id="KV426189">
    <property type="protein sequence ID" value="KZV85442.1"/>
    <property type="molecule type" value="Genomic_DNA"/>
</dbReference>
<gene>
    <name evidence="4" type="ORF">EXIGLDRAFT_753333</name>
    <name evidence="3" type="ORF">EXIGLDRAFT_846423</name>
</gene>
<proteinExistence type="predicted"/>
<organism evidence="4 5">
    <name type="scientific">Exidia glandulosa HHB12029</name>
    <dbReference type="NCBI Taxonomy" id="1314781"/>
    <lineage>
        <taxon>Eukaryota</taxon>
        <taxon>Fungi</taxon>
        <taxon>Dikarya</taxon>
        <taxon>Basidiomycota</taxon>
        <taxon>Agaricomycotina</taxon>
        <taxon>Agaricomycetes</taxon>
        <taxon>Auriculariales</taxon>
        <taxon>Exidiaceae</taxon>
        <taxon>Exidia</taxon>
    </lineage>
</organism>
<dbReference type="PANTHER" id="PTHR40465:SF1">
    <property type="entry name" value="DUF6534 DOMAIN-CONTAINING PROTEIN"/>
    <property type="match status" value="1"/>
</dbReference>
<sequence length="320" mass="34981">MASHAVYDVRLTLGAFEVAVTITCFLVGVLMLQTFNYFRDFQDDPTSTKLTVGAVFIGDFLHSALLMHAIHHYTIINFGHPEKLHDSVWSLNATIVLSGLIALAVQAFFCARVLRVTKSKILGGACFVLVLLRFAFSFMLAINTCISNSISDVETKFKWQLVAALSIGTASDIAIAGCICGTLWSNRTGFKPTDALVDKIIAFVLSSGLLTSVIAVLEIVTFLTMENFVWLAFYCILAKIFSNSLLASLNERTALRQSKAFTDRAITASTRPGPQTQAGSVMIFKHTSVELHENDRYNPEGSLDAGYSPRDKSFGLVDAV</sequence>
<dbReference type="AlphaFoldDB" id="A0A165DVA2"/>
<accession>A0A165DVA2</accession>
<keyword evidence="1" id="KW-0812">Transmembrane</keyword>
<feature type="domain" description="DUF6534" evidence="2">
    <location>
        <begin position="169"/>
        <end position="253"/>
    </location>
</feature>
<name>A0A165DVA2_EXIGL</name>
<protein>
    <recommendedName>
        <fullName evidence="2">DUF6534 domain-containing protein</fullName>
    </recommendedName>
</protein>
<feature type="transmembrane region" description="Helical" evidence="1">
    <location>
        <begin position="196"/>
        <end position="222"/>
    </location>
</feature>
<dbReference type="STRING" id="1314781.A0A165DVA2"/>
<reference evidence="4 5" key="1">
    <citation type="journal article" date="2016" name="Mol. Biol. Evol.">
        <title>Comparative Genomics of Early-Diverging Mushroom-Forming Fungi Provides Insights into the Origins of Lignocellulose Decay Capabilities.</title>
        <authorList>
            <person name="Nagy L.G."/>
            <person name="Riley R."/>
            <person name="Tritt A."/>
            <person name="Adam C."/>
            <person name="Daum C."/>
            <person name="Floudas D."/>
            <person name="Sun H."/>
            <person name="Yadav J.S."/>
            <person name="Pangilinan J."/>
            <person name="Larsson K.H."/>
            <person name="Matsuura K."/>
            <person name="Barry K."/>
            <person name="Labutti K."/>
            <person name="Kuo R."/>
            <person name="Ohm R.A."/>
            <person name="Bhattacharya S.S."/>
            <person name="Shirouzu T."/>
            <person name="Yoshinaga Y."/>
            <person name="Martin F.M."/>
            <person name="Grigoriev I.V."/>
            <person name="Hibbett D.S."/>
        </authorList>
    </citation>
    <scope>NUCLEOTIDE SEQUENCE [LARGE SCALE GENOMIC DNA]</scope>
    <source>
        <strain evidence="4 5">HHB12029</strain>
    </source>
</reference>
<feature type="transmembrane region" description="Helical" evidence="1">
    <location>
        <begin position="228"/>
        <end position="249"/>
    </location>
</feature>
<keyword evidence="1" id="KW-0472">Membrane</keyword>
<dbReference type="InterPro" id="IPR045339">
    <property type="entry name" value="DUF6534"/>
</dbReference>
<evidence type="ECO:0000313" key="5">
    <source>
        <dbReference type="Proteomes" id="UP000077266"/>
    </source>
</evidence>
<evidence type="ECO:0000256" key="1">
    <source>
        <dbReference type="SAM" id="Phobius"/>
    </source>
</evidence>
<keyword evidence="5" id="KW-1185">Reference proteome</keyword>
<evidence type="ECO:0000259" key="2">
    <source>
        <dbReference type="Pfam" id="PF20152"/>
    </source>
</evidence>
<feature type="transmembrane region" description="Helical" evidence="1">
    <location>
        <begin position="50"/>
        <end position="70"/>
    </location>
</feature>
<dbReference type="PANTHER" id="PTHR40465">
    <property type="entry name" value="CHROMOSOME 1, WHOLE GENOME SHOTGUN SEQUENCE"/>
    <property type="match status" value="1"/>
</dbReference>
<feature type="transmembrane region" description="Helical" evidence="1">
    <location>
        <begin position="90"/>
        <end position="109"/>
    </location>
</feature>
<dbReference type="Proteomes" id="UP000077266">
    <property type="component" value="Unassembled WGS sequence"/>
</dbReference>
<evidence type="ECO:0000313" key="3">
    <source>
        <dbReference type="EMBL" id="KZV79541.1"/>
    </source>
</evidence>
<feature type="transmembrane region" description="Helical" evidence="1">
    <location>
        <begin position="162"/>
        <end position="184"/>
    </location>
</feature>